<evidence type="ECO:0000256" key="2">
    <source>
        <dbReference type="ARBA" id="ARBA00004370"/>
    </source>
</evidence>
<keyword evidence="8" id="KW-0492">Microsome</keyword>
<dbReference type="GO" id="GO:0005789">
    <property type="term" value="C:endoplasmic reticulum membrane"/>
    <property type="evidence" value="ECO:0007669"/>
    <property type="project" value="UniProtKB-SubCell"/>
</dbReference>
<sequence length="500" mass="57512">MLDFIFLTKCITSSQFLIILCFLQITDSLLIHLPSLKPLIVSSSFEVMDQGVPGCTFSNWAQTFTCTPQLSFHPSSEAEIRKILEFTQSRNERVKVVGKGHSPSDIACTDGFLIYTDKFNRLLNVDRKMGQVMVEAGMTLEQLNNELPQHGLALANLGAVSDISMGGMIGTGTHGSGIRHGMLATQVVKVRLMTAAGQVLELSNDMDNDEERDMFHAVQLHLGALGVLLTITLQCVKAFRLEMVQTPGTLTQVVDDLHNYLQCWEFFRFFWFPHTNSVALLQVKSTDKKVHVKHSWFWDRLVGFYLLEFLLWLSSFLPILVPWINRLFFFLLFSTPRHSVERSDRVFHFDCLFHQHVQDWAVPLEKAKIVLLQLQQWLDNNSVVRAHYPVEVRFVRRDSILLSPCYNQDTCFINVVMYRPYGKEVEREKYWKGYEAIMKSAGGRPHWAKAHSCNHKDIQQMFPELPRFLAIRQKLDPTGIFLNDYLQRTLIGPYDNMCAQ</sequence>
<reference evidence="10" key="1">
    <citation type="submission" date="2025-08" db="UniProtKB">
        <authorList>
            <consortium name="Ensembl"/>
        </authorList>
    </citation>
    <scope>IDENTIFICATION</scope>
</reference>
<evidence type="ECO:0000259" key="9">
    <source>
        <dbReference type="PROSITE" id="PS51387"/>
    </source>
</evidence>
<dbReference type="GO" id="GO:0019853">
    <property type="term" value="P:L-ascorbic acid biosynthetic process"/>
    <property type="evidence" value="ECO:0007669"/>
    <property type="project" value="UniProtKB-KW"/>
</dbReference>
<comment type="similarity">
    <text evidence="3 8">Belongs to the oxygen-dependent FAD-linked oxidoreductase family.</text>
</comment>
<keyword evidence="11" id="KW-1185">Reference proteome</keyword>
<comment type="caution">
    <text evidence="8">Lacks conserved residue(s) required for the propagation of feature annotation.</text>
</comment>
<keyword evidence="4 8" id="KW-0285">Flavoprotein</keyword>
<comment type="pathway">
    <text evidence="8">Cofactor biosynthesis; L-ascorbate biosynthesis via UDP-alpha-D-glucuronate pathway; L-ascorbate from UDP-alpha-D-glucuronate: step 4/4.</text>
</comment>
<dbReference type="GO" id="GO:0003885">
    <property type="term" value="F:D-arabinono-1,4-lactone oxidase activity"/>
    <property type="evidence" value="ECO:0007669"/>
    <property type="project" value="UniProtKB-UniRule"/>
</dbReference>
<dbReference type="GeneTree" id="ENSGT00510000049722"/>
<dbReference type="SUPFAM" id="SSF56176">
    <property type="entry name" value="FAD-binding/transporter-associated domain-like"/>
    <property type="match status" value="1"/>
</dbReference>
<dbReference type="Gene3D" id="3.30.70.2520">
    <property type="match status" value="1"/>
</dbReference>
<dbReference type="InterPro" id="IPR036318">
    <property type="entry name" value="FAD-bd_PCMH-like_sf"/>
</dbReference>
<dbReference type="Gene3D" id="3.30.43.10">
    <property type="entry name" value="Uridine Diphospho-n-acetylenolpyruvylglucosamine Reductase, domain 2"/>
    <property type="match status" value="1"/>
</dbReference>
<evidence type="ECO:0000256" key="6">
    <source>
        <dbReference type="ARBA" id="ARBA00023002"/>
    </source>
</evidence>
<keyword evidence="8" id="KW-0812">Transmembrane</keyword>
<proteinExistence type="inferred from homology"/>
<keyword evidence="8" id="KW-0060">Ascorbate biosynthesis</keyword>
<evidence type="ECO:0000313" key="11">
    <source>
        <dbReference type="Proteomes" id="UP000694388"/>
    </source>
</evidence>
<dbReference type="InterPro" id="IPR030654">
    <property type="entry name" value="Sugar_lactone_oxidase"/>
</dbReference>
<keyword evidence="7 8" id="KW-0472">Membrane</keyword>
<keyword evidence="8" id="KW-1133">Transmembrane helix</keyword>
<dbReference type="InterPro" id="IPR016171">
    <property type="entry name" value="Vanillyl_alc_oxidase_C-sub2"/>
</dbReference>
<keyword evidence="5 8" id="KW-0274">FAD</keyword>
<dbReference type="GO" id="GO:0071949">
    <property type="term" value="F:FAD binding"/>
    <property type="evidence" value="ECO:0007669"/>
    <property type="project" value="UniProtKB-UniRule"/>
</dbReference>
<dbReference type="UniPathway" id="UPA00991">
    <property type="reaction ID" value="UER00939"/>
</dbReference>
<dbReference type="Gene3D" id="1.10.45.10">
    <property type="entry name" value="Vanillyl-alcohol Oxidase, Chain A, domain 4"/>
    <property type="match status" value="1"/>
</dbReference>
<feature type="transmembrane region" description="Helical" evidence="8">
    <location>
        <begin position="309"/>
        <end position="333"/>
    </location>
</feature>
<evidence type="ECO:0000256" key="4">
    <source>
        <dbReference type="ARBA" id="ARBA00022630"/>
    </source>
</evidence>
<keyword evidence="8" id="KW-0256">Endoplasmic reticulum</keyword>
<comment type="subcellular location">
    <subcellularLocation>
        <location evidence="2">Membrane</location>
    </subcellularLocation>
    <subcellularLocation>
        <location evidence="8">Microsome membrane</location>
        <topology evidence="8">Single-pass membrane protein</topology>
    </subcellularLocation>
    <subcellularLocation>
        <location evidence="8">Endoplasmic reticulum membrane</location>
        <topology evidence="8">Single-pass membrane protein</topology>
    </subcellularLocation>
</comment>
<dbReference type="InterPro" id="IPR007173">
    <property type="entry name" value="ALO_C"/>
</dbReference>
<dbReference type="Gene3D" id="3.30.465.10">
    <property type="match status" value="1"/>
</dbReference>
<dbReference type="InterPro" id="IPR010031">
    <property type="entry name" value="FAD_lactone_oxidase-like"/>
</dbReference>
<dbReference type="OMA" id="YPRFGEF"/>
<dbReference type="GO" id="GO:0050105">
    <property type="term" value="F:L-gulonolactone oxidase activity"/>
    <property type="evidence" value="ECO:0007669"/>
    <property type="project" value="UniProtKB-EC"/>
</dbReference>
<dbReference type="Proteomes" id="UP000694388">
    <property type="component" value="Unplaced"/>
</dbReference>
<keyword evidence="6 8" id="KW-0560">Oxidoreductase</keyword>
<protein>
    <recommendedName>
        <fullName evidence="8">L-gulonolactone oxidase</fullName>
        <shortName evidence="8">LGO</shortName>
        <ecNumber evidence="8">1.1.3.8</ecNumber>
    </recommendedName>
</protein>
<dbReference type="PANTHER" id="PTHR43762:SF8">
    <property type="entry name" value="L-GULONOLACTONE OXIDASE"/>
    <property type="match status" value="1"/>
</dbReference>
<dbReference type="Pfam" id="PF01565">
    <property type="entry name" value="FAD_binding_4"/>
    <property type="match status" value="1"/>
</dbReference>
<dbReference type="AlphaFoldDB" id="A0A8C4QC81"/>
<dbReference type="PIRSF" id="PIRSF000136">
    <property type="entry name" value="LGO_GLO"/>
    <property type="match status" value="1"/>
</dbReference>
<dbReference type="InterPro" id="IPR016166">
    <property type="entry name" value="FAD-bd_PCMH"/>
</dbReference>
<accession>A0A8C4QC81</accession>
<evidence type="ECO:0000313" key="10">
    <source>
        <dbReference type="Ensembl" id="ENSEBUP00000012888.1"/>
    </source>
</evidence>
<organism evidence="10 11">
    <name type="scientific">Eptatretus burgeri</name>
    <name type="common">Inshore hagfish</name>
    <dbReference type="NCBI Taxonomy" id="7764"/>
    <lineage>
        <taxon>Eukaryota</taxon>
        <taxon>Metazoa</taxon>
        <taxon>Chordata</taxon>
        <taxon>Craniata</taxon>
        <taxon>Vertebrata</taxon>
        <taxon>Cyclostomata</taxon>
        <taxon>Myxini</taxon>
        <taxon>Myxiniformes</taxon>
        <taxon>Myxinidae</taxon>
        <taxon>Eptatretinae</taxon>
        <taxon>Eptatretus</taxon>
    </lineage>
</organism>
<evidence type="ECO:0000256" key="1">
    <source>
        <dbReference type="ARBA" id="ARBA00001974"/>
    </source>
</evidence>
<dbReference type="Ensembl" id="ENSEBUT00000013464.1">
    <property type="protein sequence ID" value="ENSEBUP00000012888.1"/>
    <property type="gene ID" value="ENSEBUG00000008173.1"/>
</dbReference>
<comment type="cofactor">
    <cofactor evidence="1 8">
        <name>FAD</name>
        <dbReference type="ChEBI" id="CHEBI:57692"/>
    </cofactor>
</comment>
<name>A0A8C4QC81_EPTBU</name>
<evidence type="ECO:0000256" key="8">
    <source>
        <dbReference type="RuleBase" id="RU367158"/>
    </source>
</evidence>
<evidence type="ECO:0000256" key="3">
    <source>
        <dbReference type="ARBA" id="ARBA00005466"/>
    </source>
</evidence>
<feature type="domain" description="FAD-binding PCMH-type" evidence="9">
    <location>
        <begin position="64"/>
        <end position="238"/>
    </location>
</feature>
<dbReference type="Pfam" id="PF04030">
    <property type="entry name" value="ALO"/>
    <property type="match status" value="1"/>
</dbReference>
<dbReference type="InterPro" id="IPR006094">
    <property type="entry name" value="Oxid_FAD_bind_N"/>
</dbReference>
<dbReference type="NCBIfam" id="TIGR01678">
    <property type="entry name" value="FAD_lactone_ox"/>
    <property type="match status" value="1"/>
</dbReference>
<reference evidence="10" key="2">
    <citation type="submission" date="2025-09" db="UniProtKB">
        <authorList>
            <consortium name="Ensembl"/>
        </authorList>
    </citation>
    <scope>IDENTIFICATION</scope>
</reference>
<dbReference type="InterPro" id="IPR016167">
    <property type="entry name" value="FAD-bd_PCMH_sub1"/>
</dbReference>
<feature type="transmembrane region" description="Helical" evidence="8">
    <location>
        <begin position="220"/>
        <end position="239"/>
    </location>
</feature>
<comment type="function">
    <text evidence="8">Oxidizes L-gulono-1,4-lactone to hydrogen peroxide and L-xylo-hexulonolactone which spontaneously isomerizes to L-ascorbate.</text>
</comment>
<evidence type="ECO:0000256" key="5">
    <source>
        <dbReference type="ARBA" id="ARBA00022827"/>
    </source>
</evidence>
<dbReference type="InterPro" id="IPR016169">
    <property type="entry name" value="FAD-bd_PCMH_sub2"/>
</dbReference>
<dbReference type="PROSITE" id="PS51387">
    <property type="entry name" value="FAD_PCMH"/>
    <property type="match status" value="1"/>
</dbReference>
<evidence type="ECO:0000256" key="7">
    <source>
        <dbReference type="ARBA" id="ARBA00023136"/>
    </source>
</evidence>
<dbReference type="EC" id="1.1.3.8" evidence="8"/>
<comment type="catalytic activity">
    <reaction evidence="8">
        <text>L-gulono-1,4-lactone + O2 = L-ascorbate + H2O2 + H(+)</text>
        <dbReference type="Rhea" id="RHEA:32363"/>
        <dbReference type="ChEBI" id="CHEBI:15378"/>
        <dbReference type="ChEBI" id="CHEBI:15379"/>
        <dbReference type="ChEBI" id="CHEBI:16240"/>
        <dbReference type="ChEBI" id="CHEBI:17587"/>
        <dbReference type="ChEBI" id="CHEBI:38290"/>
        <dbReference type="EC" id="1.1.3.8"/>
    </reaction>
</comment>
<dbReference type="PANTHER" id="PTHR43762">
    <property type="entry name" value="L-GULONOLACTONE OXIDASE"/>
    <property type="match status" value="1"/>
</dbReference>